<proteinExistence type="predicted"/>
<dbReference type="OrthoDB" id="2014299at2759"/>
<dbReference type="AlphaFoldDB" id="A0A6A3C2Q3"/>
<dbReference type="PANTHER" id="PTHR33222:SF4">
    <property type="entry name" value="PROTEIN CURVATURE THYLAKOID 1A, CHLOROPLASTIC"/>
    <property type="match status" value="1"/>
</dbReference>
<feature type="transmembrane region" description="Helical" evidence="2">
    <location>
        <begin position="93"/>
        <end position="113"/>
    </location>
</feature>
<evidence type="ECO:0000256" key="2">
    <source>
        <dbReference type="SAM" id="Phobius"/>
    </source>
</evidence>
<organism evidence="4 5">
    <name type="scientific">Hibiscus syriacus</name>
    <name type="common">Rose of Sharon</name>
    <dbReference type="NCBI Taxonomy" id="106335"/>
    <lineage>
        <taxon>Eukaryota</taxon>
        <taxon>Viridiplantae</taxon>
        <taxon>Streptophyta</taxon>
        <taxon>Embryophyta</taxon>
        <taxon>Tracheophyta</taxon>
        <taxon>Spermatophyta</taxon>
        <taxon>Magnoliopsida</taxon>
        <taxon>eudicotyledons</taxon>
        <taxon>Gunneridae</taxon>
        <taxon>Pentapetalae</taxon>
        <taxon>rosids</taxon>
        <taxon>malvids</taxon>
        <taxon>Malvales</taxon>
        <taxon>Malvaceae</taxon>
        <taxon>Malvoideae</taxon>
        <taxon>Hibiscus</taxon>
    </lineage>
</organism>
<feature type="transmembrane region" description="Helical" evidence="2">
    <location>
        <begin position="119"/>
        <end position="137"/>
    </location>
</feature>
<protein>
    <submittedName>
        <fullName evidence="4">Protein CURVATURE THYLAKOID 1A</fullName>
    </submittedName>
</protein>
<keyword evidence="5" id="KW-1185">Reference proteome</keyword>
<dbReference type="PANTHER" id="PTHR33222">
    <property type="match status" value="1"/>
</dbReference>
<dbReference type="Pfam" id="PF14159">
    <property type="entry name" value="CAAD"/>
    <property type="match status" value="1"/>
</dbReference>
<comment type="caution">
    <text evidence="4">The sequence shown here is derived from an EMBL/GenBank/DDBJ whole genome shotgun (WGS) entry which is preliminary data.</text>
</comment>
<keyword evidence="2" id="KW-0472">Membrane</keyword>
<dbReference type="InterPro" id="IPR033344">
    <property type="entry name" value="CURT1"/>
</dbReference>
<keyword evidence="2" id="KW-0812">Transmembrane</keyword>
<evidence type="ECO:0000313" key="5">
    <source>
        <dbReference type="Proteomes" id="UP000436088"/>
    </source>
</evidence>
<feature type="domain" description="Cyanobacterial aminoacyl-tRNA synthetase CAAD" evidence="3">
    <location>
        <begin position="79"/>
        <end position="162"/>
    </location>
</feature>
<keyword evidence="2" id="KW-1133">Transmembrane helix</keyword>
<name>A0A6A3C2Q3_HIBSY</name>
<dbReference type="Proteomes" id="UP000436088">
    <property type="component" value="Unassembled WGS sequence"/>
</dbReference>
<evidence type="ECO:0000259" key="3">
    <source>
        <dbReference type="Pfam" id="PF14159"/>
    </source>
</evidence>
<dbReference type="EMBL" id="VEPZ02000623">
    <property type="protein sequence ID" value="KAE8721472.1"/>
    <property type="molecule type" value="Genomic_DNA"/>
</dbReference>
<accession>A0A6A3C2Q3</accession>
<gene>
    <name evidence="4" type="ORF">F3Y22_tig00015910pilonHSYRG00026</name>
</gene>
<reference evidence="4" key="1">
    <citation type="submission" date="2019-09" db="EMBL/GenBank/DDBJ databases">
        <title>Draft genome information of white flower Hibiscus syriacus.</title>
        <authorList>
            <person name="Kim Y.-M."/>
        </authorList>
    </citation>
    <scope>NUCLEOTIDE SEQUENCE [LARGE SCALE GENOMIC DNA]</scope>
    <source>
        <strain evidence="4">YM2019G1</strain>
    </source>
</reference>
<comment type="subcellular location">
    <subcellularLocation>
        <location evidence="1">Membrane</location>
        <topology evidence="1">Multi-pass membrane protein</topology>
    </subcellularLocation>
</comment>
<sequence length="164" mass="17640">MAAAVSSSSSMVTTAVLVPRFSAAIRTSRCSALPPLPSRVSTVSFSSSVKLIPESKRFSLLQTKASEETSVDAGELFTDLKEKWDKVENKSTVILYGGGAVVAVWLSSILVGAINSVPLLPKIMELVGLGYTGWFVYKYLLFKSSRKELATDIETLKSKIAGTE</sequence>
<dbReference type="GO" id="GO:0009535">
    <property type="term" value="C:chloroplast thylakoid membrane"/>
    <property type="evidence" value="ECO:0007669"/>
    <property type="project" value="TreeGrafter"/>
</dbReference>
<dbReference type="InterPro" id="IPR025564">
    <property type="entry name" value="CAAD_dom"/>
</dbReference>
<evidence type="ECO:0000256" key="1">
    <source>
        <dbReference type="ARBA" id="ARBA00004141"/>
    </source>
</evidence>
<evidence type="ECO:0000313" key="4">
    <source>
        <dbReference type="EMBL" id="KAE8721472.1"/>
    </source>
</evidence>